<keyword evidence="3" id="KW-1185">Reference proteome</keyword>
<evidence type="ECO:0000256" key="1">
    <source>
        <dbReference type="SAM" id="MobiDB-lite"/>
    </source>
</evidence>
<accession>A0A484KMJ2</accession>
<gene>
    <name evidence="2" type="ORF">CCAM_LOCUS8709</name>
</gene>
<feature type="region of interest" description="Disordered" evidence="1">
    <location>
        <begin position="833"/>
        <end position="854"/>
    </location>
</feature>
<reference evidence="2 3" key="1">
    <citation type="submission" date="2018-04" db="EMBL/GenBank/DDBJ databases">
        <authorList>
            <person name="Vogel A."/>
        </authorList>
    </citation>
    <scope>NUCLEOTIDE SEQUENCE [LARGE SCALE GENOMIC DNA]</scope>
</reference>
<proteinExistence type="predicted"/>
<dbReference type="PANTHER" id="PTHR46890">
    <property type="entry name" value="NON-LTR RETROLELEMENT REVERSE TRANSCRIPTASE-LIKE PROTEIN-RELATED"/>
    <property type="match status" value="1"/>
</dbReference>
<organism evidence="2 3">
    <name type="scientific">Cuscuta campestris</name>
    <dbReference type="NCBI Taxonomy" id="132261"/>
    <lineage>
        <taxon>Eukaryota</taxon>
        <taxon>Viridiplantae</taxon>
        <taxon>Streptophyta</taxon>
        <taxon>Embryophyta</taxon>
        <taxon>Tracheophyta</taxon>
        <taxon>Spermatophyta</taxon>
        <taxon>Magnoliopsida</taxon>
        <taxon>eudicotyledons</taxon>
        <taxon>Gunneridae</taxon>
        <taxon>Pentapetalae</taxon>
        <taxon>asterids</taxon>
        <taxon>lamiids</taxon>
        <taxon>Solanales</taxon>
        <taxon>Convolvulaceae</taxon>
        <taxon>Cuscuteae</taxon>
        <taxon>Cuscuta</taxon>
        <taxon>Cuscuta subgen. Grammica</taxon>
        <taxon>Cuscuta sect. Cleistogrammica</taxon>
    </lineage>
</organism>
<dbReference type="InterPro" id="IPR052343">
    <property type="entry name" value="Retrotransposon-Effector_Assoc"/>
</dbReference>
<protein>
    <recommendedName>
        <fullName evidence="4">Reverse transcriptase domain-containing protein</fullName>
    </recommendedName>
</protein>
<evidence type="ECO:0000313" key="3">
    <source>
        <dbReference type="Proteomes" id="UP000595140"/>
    </source>
</evidence>
<dbReference type="Proteomes" id="UP000595140">
    <property type="component" value="Unassembled WGS sequence"/>
</dbReference>
<dbReference type="EMBL" id="OOIL02000560">
    <property type="protein sequence ID" value="VFQ66933.1"/>
    <property type="molecule type" value="Genomic_DNA"/>
</dbReference>
<name>A0A484KMJ2_9ASTE</name>
<sequence length="921" mass="103647">MVNTVVKTEGVFGTVCKPSKPTTNGLLEGISISLLNGVNTKVVNEYKKSTHPYGGMAGLSSKLRCLKGVLTVWNKSTFGNIFSNLKEAEEQAISAQEAYEQDPNHSNREADNKARAHLIQATNIELLFWKQKANLKWISEGDCNSKFYHAYVKGRRAKAKIRCIYDQTGKEHRDMENISRRAIDHFTNVLSNTQSIQVEPMMDYLEEVITAEDNERICKLTFEEEIRAAVWSLDLGSAPGPDGFNGTFYRTCWNIIKTDVISATQEFFTGVPIPKVYGSTFITLIPKNEKPRVFGDFRPIFLSTFMSKINTRILANRIQAILPKIISDEQTGFQKGMGVEEQILLVEEMVHKIDSKGNTSGNNKYHWTKWEDVCKPKEEGGLGVRDIRDIQDAYSIKMWWNFRYHNNKWAQFMRQKERWGGARAPVHNRRLGHAATASVLVDYRRLGHGKEGNATGEGRYHWRTATTRNQSTCDMHIGRKRTVNKSIIDAPFRIQAKRFEFQFSAFNNLIQITERGRWKSSRFWINLNMVQWLSSCFEYILLNPATTYWDQDLTAGNRALRFTLDTNASGFFIRIVEKFENGHSIIFVPEDCCRHGFRLFLAFLNKASYLLLNNKGNLKFATQKVGDATTDHLQAVPNEQTLMSGNPKLNVEARNSKVGPRALTNLEKNDTILQSQKATLEKSHVGDMGSNKGGSSGSFDVAQKDCEAANPSVAVIGSEDIFQTTTVRNSPVEGIGLVLAVCSSVIPGTGVFHAITGSICKGKNDKETISLNKDDNEGCVVNKLIESSSQASRSSTIDKLSIHASPFYPRNPLPYNLSLKDMKALNLKAEDLGKDSRMTSSSSKSPVGMLGTRVGDSDSYHILEEEQQLLFGERISEEEVDLVESEQIHEDISFQIVEDFEHKGNGKSKKKRKKKGNKKTK</sequence>
<dbReference type="OrthoDB" id="415347at2759"/>
<dbReference type="PANTHER" id="PTHR46890:SF28">
    <property type="entry name" value="REVERSE TRANSCRIPTASE DOMAIN-CONTAINING PROTEIN"/>
    <property type="match status" value="1"/>
</dbReference>
<evidence type="ECO:0008006" key="4">
    <source>
        <dbReference type="Google" id="ProtNLM"/>
    </source>
</evidence>
<evidence type="ECO:0000313" key="2">
    <source>
        <dbReference type="EMBL" id="VFQ66933.1"/>
    </source>
</evidence>
<dbReference type="AlphaFoldDB" id="A0A484KMJ2"/>